<dbReference type="GO" id="GO:0000124">
    <property type="term" value="C:SAGA complex"/>
    <property type="evidence" value="ECO:0007669"/>
    <property type="project" value="TreeGrafter"/>
</dbReference>
<dbReference type="AlphaFoldDB" id="A0A075B3W6"/>
<keyword evidence="6" id="KW-0175">Coiled coil</keyword>
<dbReference type="STRING" id="988480.A0A075B3W6"/>
<keyword evidence="5" id="KW-0539">Nucleus</keyword>
<evidence type="ECO:0000256" key="2">
    <source>
        <dbReference type="ARBA" id="ARBA00005330"/>
    </source>
</evidence>
<dbReference type="PANTHER" id="PTHR13556">
    <property type="entry name" value="TRANSCRIPTIONAL ADAPTER 3-RELATED"/>
    <property type="match status" value="1"/>
</dbReference>
<proteinExistence type="inferred from homology"/>
<reference evidence="11" key="2">
    <citation type="journal article" date="2018" name="Nat. Microbiol.">
        <title>Leveraging single-cell genomics to expand the fungal tree of life.</title>
        <authorList>
            <person name="Ahrendt S.R."/>
            <person name="Quandt C.A."/>
            <person name="Ciobanu D."/>
            <person name="Clum A."/>
            <person name="Salamov A."/>
            <person name="Andreopoulos B."/>
            <person name="Cheng J.F."/>
            <person name="Woyke T."/>
            <person name="Pelin A."/>
            <person name="Henrissat B."/>
            <person name="Reynolds N.K."/>
            <person name="Benny G.L."/>
            <person name="Smith M.E."/>
            <person name="James T.Y."/>
            <person name="Grigoriev I.V."/>
        </authorList>
    </citation>
    <scope>NUCLEOTIDE SEQUENCE [LARGE SCALE GENOMIC DNA]</scope>
    <source>
        <strain evidence="11">CSF55</strain>
    </source>
</reference>
<name>A0A075B3W6_ROZAC</name>
<feature type="compositionally biased region" description="Basic and acidic residues" evidence="7">
    <location>
        <begin position="188"/>
        <end position="203"/>
    </location>
</feature>
<dbReference type="OrthoDB" id="1232at2759"/>
<accession>A0A075B3W6</accession>
<evidence type="ECO:0000256" key="4">
    <source>
        <dbReference type="ARBA" id="ARBA00023163"/>
    </source>
</evidence>
<dbReference type="GO" id="GO:0006357">
    <property type="term" value="P:regulation of transcription by RNA polymerase II"/>
    <property type="evidence" value="ECO:0007669"/>
    <property type="project" value="TreeGrafter"/>
</dbReference>
<dbReference type="GO" id="GO:0003713">
    <property type="term" value="F:transcription coactivator activity"/>
    <property type="evidence" value="ECO:0007669"/>
    <property type="project" value="TreeGrafter"/>
</dbReference>
<evidence type="ECO:0000313" key="9">
    <source>
        <dbReference type="EMBL" id="RKP21710.1"/>
    </source>
</evidence>
<dbReference type="EMBL" id="ML004934">
    <property type="protein sequence ID" value="RKP21710.1"/>
    <property type="molecule type" value="Genomic_DNA"/>
</dbReference>
<evidence type="ECO:0000313" key="8">
    <source>
        <dbReference type="EMBL" id="EPZ35832.1"/>
    </source>
</evidence>
<evidence type="ECO:0000256" key="1">
    <source>
        <dbReference type="ARBA" id="ARBA00004123"/>
    </source>
</evidence>
<dbReference type="GO" id="GO:0016740">
    <property type="term" value="F:transferase activity"/>
    <property type="evidence" value="ECO:0007669"/>
    <property type="project" value="UniProtKB-KW"/>
</dbReference>
<dbReference type="EMBL" id="KE560739">
    <property type="protein sequence ID" value="EPZ35832.1"/>
    <property type="molecule type" value="Genomic_DNA"/>
</dbReference>
<feature type="region of interest" description="Disordered" evidence="7">
    <location>
        <begin position="182"/>
        <end position="203"/>
    </location>
</feature>
<evidence type="ECO:0000313" key="11">
    <source>
        <dbReference type="Proteomes" id="UP000281549"/>
    </source>
</evidence>
<dbReference type="Proteomes" id="UP000281549">
    <property type="component" value="Unassembled WGS sequence"/>
</dbReference>
<evidence type="ECO:0000256" key="3">
    <source>
        <dbReference type="ARBA" id="ARBA00023015"/>
    </source>
</evidence>
<keyword evidence="10" id="KW-1185">Reference proteome</keyword>
<keyword evidence="8" id="KW-0808">Transferase</keyword>
<evidence type="ECO:0000313" key="10">
    <source>
        <dbReference type="Proteomes" id="UP000030755"/>
    </source>
</evidence>
<dbReference type="Proteomes" id="UP000030755">
    <property type="component" value="Unassembled WGS sequence"/>
</dbReference>
<keyword evidence="3" id="KW-0805">Transcription regulation</keyword>
<feature type="coiled-coil region" evidence="6">
    <location>
        <begin position="72"/>
        <end position="99"/>
    </location>
</feature>
<dbReference type="GO" id="GO:0005634">
    <property type="term" value="C:nucleus"/>
    <property type="evidence" value="ECO:0007669"/>
    <property type="project" value="UniProtKB-SubCell"/>
</dbReference>
<keyword evidence="4" id="KW-0804">Transcription</keyword>
<reference evidence="8 10" key="1">
    <citation type="journal article" date="2013" name="Curr. Biol.">
        <title>Shared signatures of parasitism and phylogenomics unite Cryptomycota and microsporidia.</title>
        <authorList>
            <person name="James T.Y."/>
            <person name="Pelin A."/>
            <person name="Bonen L."/>
            <person name="Ahrendt S."/>
            <person name="Sain D."/>
            <person name="Corradi N."/>
            <person name="Stajich J.E."/>
        </authorList>
    </citation>
    <scope>NUCLEOTIDE SEQUENCE [LARGE SCALE GENOMIC DNA]</scope>
    <source>
        <strain evidence="8 10">CSF55</strain>
        <strain evidence="8 10">CSF55</strain>
    </source>
</reference>
<protein>
    <submittedName>
        <fullName evidence="8">Histone acetyltransferases subunit 3 domain-containing protein</fullName>
    </submittedName>
</protein>
<dbReference type="InterPro" id="IPR019340">
    <property type="entry name" value="Histone_AcTrfase_su3"/>
</dbReference>
<evidence type="ECO:0000256" key="7">
    <source>
        <dbReference type="SAM" id="MobiDB-lite"/>
    </source>
</evidence>
<evidence type="ECO:0000256" key="5">
    <source>
        <dbReference type="ARBA" id="ARBA00023242"/>
    </source>
</evidence>
<gene>
    <name evidence="8" type="ORF">O9G_005511</name>
    <name evidence="9" type="ORF">ROZALSC1DRAFT_26888</name>
</gene>
<feature type="region of interest" description="Disordered" evidence="7">
    <location>
        <begin position="264"/>
        <end position="295"/>
    </location>
</feature>
<organism evidence="8 10">
    <name type="scientific">Rozella allomycis (strain CSF55)</name>
    <dbReference type="NCBI Taxonomy" id="988480"/>
    <lineage>
        <taxon>Eukaryota</taxon>
        <taxon>Fungi</taxon>
        <taxon>Fungi incertae sedis</taxon>
        <taxon>Cryptomycota</taxon>
        <taxon>Cryptomycota incertae sedis</taxon>
        <taxon>Rozella</taxon>
    </lineage>
</organism>
<comment type="similarity">
    <text evidence="2">Belongs to the NGG1 family.</text>
</comment>
<comment type="subcellular location">
    <subcellularLocation>
        <location evidence="1">Nucleus</location>
    </subcellularLocation>
</comment>
<dbReference type="PANTHER" id="PTHR13556:SF2">
    <property type="entry name" value="TRANSCRIPTIONAL ADAPTER 3"/>
    <property type="match status" value="1"/>
</dbReference>
<dbReference type="HOGENOM" id="CLU_503582_0_0_1"/>
<reference evidence="9" key="3">
    <citation type="submission" date="2018-08" db="EMBL/GenBank/DDBJ databases">
        <title>Leveraging single-cell genomics to expand the Fungal Tree of Life.</title>
        <authorList>
            <consortium name="DOE Joint Genome Institute"/>
            <person name="Ahrendt S.R."/>
            <person name="Quandt C.A."/>
            <person name="Ciobanu D."/>
            <person name="Clum A."/>
            <person name="Salamov A."/>
            <person name="Andreopoulos B."/>
            <person name="Cheng J.-F."/>
            <person name="Woyke T."/>
            <person name="Pelin A."/>
            <person name="Henrissat B."/>
            <person name="Reynolds N."/>
            <person name="Benny G.L."/>
            <person name="Smith M.E."/>
            <person name="James T.Y."/>
            <person name="Grigoriev I.V."/>
        </authorList>
    </citation>
    <scope>NUCLEOTIDE SEQUENCE</scope>
    <source>
        <strain evidence="9">CSF55</strain>
    </source>
</reference>
<evidence type="ECO:0000256" key="6">
    <source>
        <dbReference type="SAM" id="Coils"/>
    </source>
</evidence>
<sequence>MPDVTELKKITDKVSDLTEPISEDLIKSILPELRTLSEQSKDRYQLVYSQFQKIESWVSLQMKGDVNEALPILEAELEARKEQDKKEKEEKEVKRIKVEIPSSFTQTQSFQKIGQSGPQMSAFPITPGTEYQISNNSKVHSTPTRVVPKAPDKIITNFDDKSSNGSVATTDKISVGSTVKIKFLPPKPKPESKNSKNKANLKERSYKTISPIEDASKPKNQIPISVFWSYAEPYFRPLTENDLKNLETKITDNPMFNEIADVDPSLQTRSGSGWGINELETPESQSHEGSPSGVKVSDQVVAKRFGPLTERLLAAFVDERDDDQEVEMGEDESMDIDEETIDDDDSTINEENVRSELLINQIVDEDVDVAVQREDDEICAEIRAIQAKLKKQRAVNSYRRNKLFEAARRYMVLQDFLHVLEEMDKQIDLGFTKRLKAKKKKKATSFPMNSKDKQSLQPTVNINILAEKRRLLIRKFKNIVPKSEELLCLKHSLFHEEEMKTFVEQRLGETNDLSSLPEIPLKLPAPFRVPVAIFPDSTLKN</sequence>
<dbReference type="Pfam" id="PF10198">
    <property type="entry name" value="Ada3"/>
    <property type="match status" value="1"/>
</dbReference>